<evidence type="ECO:0000313" key="2">
    <source>
        <dbReference type="EMBL" id="RDX44335.1"/>
    </source>
</evidence>
<feature type="compositionally biased region" description="Polar residues" evidence="1">
    <location>
        <begin position="21"/>
        <end position="35"/>
    </location>
</feature>
<proteinExistence type="predicted"/>
<dbReference type="AlphaFoldDB" id="A0A371CVP4"/>
<organism evidence="2 3">
    <name type="scientific">Lentinus brumalis</name>
    <dbReference type="NCBI Taxonomy" id="2498619"/>
    <lineage>
        <taxon>Eukaryota</taxon>
        <taxon>Fungi</taxon>
        <taxon>Dikarya</taxon>
        <taxon>Basidiomycota</taxon>
        <taxon>Agaricomycotina</taxon>
        <taxon>Agaricomycetes</taxon>
        <taxon>Polyporales</taxon>
        <taxon>Polyporaceae</taxon>
        <taxon>Lentinus</taxon>
    </lineage>
</organism>
<reference evidence="2 3" key="1">
    <citation type="journal article" date="2018" name="Biotechnol. Biofuels">
        <title>Integrative visual omics of the white-rot fungus Polyporus brumalis exposes the biotechnological potential of its oxidative enzymes for delignifying raw plant biomass.</title>
        <authorList>
            <person name="Miyauchi S."/>
            <person name="Rancon A."/>
            <person name="Drula E."/>
            <person name="Hage H."/>
            <person name="Chaduli D."/>
            <person name="Favel A."/>
            <person name="Grisel S."/>
            <person name="Henrissat B."/>
            <person name="Herpoel-Gimbert I."/>
            <person name="Ruiz-Duenas F.J."/>
            <person name="Chevret D."/>
            <person name="Hainaut M."/>
            <person name="Lin J."/>
            <person name="Wang M."/>
            <person name="Pangilinan J."/>
            <person name="Lipzen A."/>
            <person name="Lesage-Meessen L."/>
            <person name="Navarro D."/>
            <person name="Riley R."/>
            <person name="Grigoriev I.V."/>
            <person name="Zhou S."/>
            <person name="Raouche S."/>
            <person name="Rosso M.N."/>
        </authorList>
    </citation>
    <scope>NUCLEOTIDE SEQUENCE [LARGE SCALE GENOMIC DNA]</scope>
    <source>
        <strain evidence="2 3">BRFM 1820</strain>
    </source>
</reference>
<feature type="compositionally biased region" description="Low complexity" evidence="1">
    <location>
        <begin position="63"/>
        <end position="73"/>
    </location>
</feature>
<dbReference type="EMBL" id="KZ857451">
    <property type="protein sequence ID" value="RDX44335.1"/>
    <property type="molecule type" value="Genomic_DNA"/>
</dbReference>
<evidence type="ECO:0000256" key="1">
    <source>
        <dbReference type="SAM" id="MobiDB-lite"/>
    </source>
</evidence>
<protein>
    <submittedName>
        <fullName evidence="2">Uncharacterized protein</fullName>
    </submittedName>
</protein>
<sequence length="256" mass="27243">MVVQGLTLDSSTRPTRLVRASRTSSSVRGGTQTSPAHPYSPTPLHNPLSNSADSDIPVQVRGSASSSTSQSSAHRTLRPISRIHRHPHPLLQTPTSHPTSHNARTQPNPTQPNASQPSPSPPPPPSSPQPTSSPAPLLPRSPPPSHPLALTRTPARTLPLHLSFHRSLPTHPSTRPDPKPKPNIPPANPSHAHTHVLARPATSDTHLRPIPPTLDSRPPTSNASLHLPPHAQPSNLALNPPTDLDLARPARLSVQA</sequence>
<gene>
    <name evidence="2" type="ORF">OH76DRAFT_1102785</name>
</gene>
<feature type="compositionally biased region" description="Pro residues" evidence="1">
    <location>
        <begin position="118"/>
        <end position="146"/>
    </location>
</feature>
<evidence type="ECO:0000313" key="3">
    <source>
        <dbReference type="Proteomes" id="UP000256964"/>
    </source>
</evidence>
<feature type="region of interest" description="Disordered" evidence="1">
    <location>
        <begin position="165"/>
        <end position="256"/>
    </location>
</feature>
<name>A0A371CVP4_9APHY</name>
<feature type="compositionally biased region" description="Polar residues" evidence="1">
    <location>
        <begin position="92"/>
        <end position="105"/>
    </location>
</feature>
<accession>A0A371CVP4</accession>
<feature type="region of interest" description="Disordered" evidence="1">
    <location>
        <begin position="1"/>
        <end position="151"/>
    </location>
</feature>
<feature type="compositionally biased region" description="Basic residues" evidence="1">
    <location>
        <begin position="75"/>
        <end position="88"/>
    </location>
</feature>
<keyword evidence="3" id="KW-1185">Reference proteome</keyword>
<feature type="compositionally biased region" description="Low complexity" evidence="1">
    <location>
        <begin position="106"/>
        <end position="117"/>
    </location>
</feature>
<dbReference type="Proteomes" id="UP000256964">
    <property type="component" value="Unassembled WGS sequence"/>
</dbReference>